<dbReference type="PROSITE" id="PS50889">
    <property type="entry name" value="S4"/>
    <property type="match status" value="1"/>
</dbReference>
<dbReference type="CDD" id="cd02869">
    <property type="entry name" value="PseudoU_synth_RluA_like"/>
    <property type="match status" value="1"/>
</dbReference>
<sequence length="334" mass="35335">MGGPVDDSDDDLSADDGGETITGTIPAGERLDKALSAASGLSRERVKALIGDGAVLVGGKPVKSGSAKLATQAEFTIEVPSPAPAEAIPQDIPLKVVFEDEHLIVIDKPAGMVVHPAAGNPDGTLVNALLWHCAHNSGGQLSGIGGVARPGIVHRIDKDTSGLLVAAKSDAAHEGLARQFADHSIERAYRAVVKGHPDPASGTIQGRIGRSNKDRKKMAVLGDDETRGKHAVTHYRTLQDLKGAALIECTLETGRTHQIRVHMSSIGHALLGDPIYGRSDSRFRPILGRLSFQRQALHAAVLGFIHPVTGDRVHFSSDIPHDMLELIETLSRSD</sequence>
<evidence type="ECO:0000256" key="4">
    <source>
        <dbReference type="ARBA" id="ARBA00036882"/>
    </source>
</evidence>
<dbReference type="GO" id="GO:0003723">
    <property type="term" value="F:RNA binding"/>
    <property type="evidence" value="ECO:0007669"/>
    <property type="project" value="UniProtKB-KW"/>
</dbReference>
<name>A0A916Z6U6_9SPHN</name>
<dbReference type="PANTHER" id="PTHR21600">
    <property type="entry name" value="MITOCHONDRIAL RNA PSEUDOURIDINE SYNTHASE"/>
    <property type="match status" value="1"/>
</dbReference>
<evidence type="ECO:0000256" key="8">
    <source>
        <dbReference type="RuleBase" id="RU362028"/>
    </source>
</evidence>
<dbReference type="InterPro" id="IPR006145">
    <property type="entry name" value="PsdUridine_synth_RsuA/RluA"/>
</dbReference>
<evidence type="ECO:0000256" key="9">
    <source>
        <dbReference type="SAM" id="MobiDB-lite"/>
    </source>
</evidence>
<evidence type="ECO:0000313" key="11">
    <source>
        <dbReference type="EMBL" id="GGD77804.1"/>
    </source>
</evidence>
<dbReference type="SUPFAM" id="SSF55174">
    <property type="entry name" value="Alpha-L RNA-binding motif"/>
    <property type="match status" value="1"/>
</dbReference>
<accession>A0A916Z6U6</accession>
<dbReference type="OrthoDB" id="9807829at2"/>
<reference evidence="11" key="1">
    <citation type="journal article" date="2014" name="Int. J. Syst. Evol. Microbiol.">
        <title>Complete genome sequence of Corynebacterium casei LMG S-19264T (=DSM 44701T), isolated from a smear-ripened cheese.</title>
        <authorList>
            <consortium name="US DOE Joint Genome Institute (JGI-PGF)"/>
            <person name="Walter F."/>
            <person name="Albersmeier A."/>
            <person name="Kalinowski J."/>
            <person name="Ruckert C."/>
        </authorList>
    </citation>
    <scope>NUCLEOTIDE SEQUENCE</scope>
    <source>
        <strain evidence="11">CGMCC 1.15360</strain>
    </source>
</reference>
<evidence type="ECO:0000256" key="7">
    <source>
        <dbReference type="PROSITE-ProRule" id="PRU00182"/>
    </source>
</evidence>
<dbReference type="Gene3D" id="3.30.2350.10">
    <property type="entry name" value="Pseudouridine synthase"/>
    <property type="match status" value="1"/>
</dbReference>
<evidence type="ECO:0000256" key="3">
    <source>
        <dbReference type="ARBA" id="ARBA00023235"/>
    </source>
</evidence>
<dbReference type="Pfam" id="PF00849">
    <property type="entry name" value="PseudoU_synth_2"/>
    <property type="match status" value="1"/>
</dbReference>
<dbReference type="InterPro" id="IPR050188">
    <property type="entry name" value="RluA_PseudoU_synthase"/>
</dbReference>
<dbReference type="InterPro" id="IPR002942">
    <property type="entry name" value="S4_RNA-bd"/>
</dbReference>
<evidence type="ECO:0000256" key="6">
    <source>
        <dbReference type="PIRSR" id="PIRSR606225-1"/>
    </source>
</evidence>
<dbReference type="Proteomes" id="UP000612349">
    <property type="component" value="Unassembled WGS sequence"/>
</dbReference>
<feature type="active site" evidence="6">
    <location>
        <position position="157"/>
    </location>
</feature>
<dbReference type="PANTHER" id="PTHR21600:SF44">
    <property type="entry name" value="RIBOSOMAL LARGE SUBUNIT PSEUDOURIDINE SYNTHASE D"/>
    <property type="match status" value="1"/>
</dbReference>
<evidence type="ECO:0000259" key="10">
    <source>
        <dbReference type="SMART" id="SM00363"/>
    </source>
</evidence>
<evidence type="ECO:0000256" key="5">
    <source>
        <dbReference type="ARBA" id="ARBA00056072"/>
    </source>
</evidence>
<dbReference type="FunFam" id="3.30.2350.10:FF:000006">
    <property type="entry name" value="Pseudouridine synthase"/>
    <property type="match status" value="1"/>
</dbReference>
<comment type="catalytic activity">
    <reaction evidence="4">
        <text>uridine(1911/1915/1917) in 23S rRNA = pseudouridine(1911/1915/1917) in 23S rRNA</text>
        <dbReference type="Rhea" id="RHEA:42524"/>
        <dbReference type="Rhea" id="RHEA-COMP:10097"/>
        <dbReference type="Rhea" id="RHEA-COMP:10098"/>
        <dbReference type="ChEBI" id="CHEBI:65314"/>
        <dbReference type="ChEBI" id="CHEBI:65315"/>
        <dbReference type="EC" id="5.4.99.23"/>
    </reaction>
</comment>
<proteinExistence type="inferred from homology"/>
<dbReference type="Pfam" id="PF01479">
    <property type="entry name" value="S4"/>
    <property type="match status" value="1"/>
</dbReference>
<feature type="region of interest" description="Disordered" evidence="9">
    <location>
        <begin position="1"/>
        <end position="25"/>
    </location>
</feature>
<organism evidence="11 12">
    <name type="scientific">Croceicoccus mobilis</name>
    <dbReference type="NCBI Taxonomy" id="1703339"/>
    <lineage>
        <taxon>Bacteria</taxon>
        <taxon>Pseudomonadati</taxon>
        <taxon>Pseudomonadota</taxon>
        <taxon>Alphaproteobacteria</taxon>
        <taxon>Sphingomonadales</taxon>
        <taxon>Erythrobacteraceae</taxon>
        <taxon>Croceicoccus</taxon>
    </lineage>
</organism>
<dbReference type="NCBIfam" id="TIGR00005">
    <property type="entry name" value="rluA_subfam"/>
    <property type="match status" value="1"/>
</dbReference>
<protein>
    <recommendedName>
        <fullName evidence="8">Pseudouridine synthase</fullName>
        <ecNumber evidence="8">5.4.99.-</ecNumber>
    </recommendedName>
</protein>
<keyword evidence="3 8" id="KW-0413">Isomerase</keyword>
<dbReference type="InterPro" id="IPR036986">
    <property type="entry name" value="S4_RNA-bd_sf"/>
</dbReference>
<dbReference type="EC" id="5.4.99.-" evidence="8"/>
<dbReference type="PROSITE" id="PS01129">
    <property type="entry name" value="PSI_RLU"/>
    <property type="match status" value="1"/>
</dbReference>
<dbReference type="GO" id="GO:0160140">
    <property type="term" value="F:23S rRNA pseudouridine(1911/1915/1917) synthase activity"/>
    <property type="evidence" value="ECO:0007669"/>
    <property type="project" value="UniProtKB-EC"/>
</dbReference>
<evidence type="ECO:0000256" key="1">
    <source>
        <dbReference type="ARBA" id="ARBA00010876"/>
    </source>
</evidence>
<evidence type="ECO:0000256" key="2">
    <source>
        <dbReference type="ARBA" id="ARBA00022884"/>
    </source>
</evidence>
<feature type="domain" description="RNA-binding S4" evidence="10">
    <location>
        <begin position="29"/>
        <end position="88"/>
    </location>
</feature>
<dbReference type="EMBL" id="BMIP01000007">
    <property type="protein sequence ID" value="GGD77804.1"/>
    <property type="molecule type" value="Genomic_DNA"/>
</dbReference>
<dbReference type="Gene3D" id="3.10.290.10">
    <property type="entry name" value="RNA-binding S4 domain"/>
    <property type="match status" value="1"/>
</dbReference>
<dbReference type="SMART" id="SM00363">
    <property type="entry name" value="S4"/>
    <property type="match status" value="1"/>
</dbReference>
<dbReference type="CDD" id="cd00165">
    <property type="entry name" value="S4"/>
    <property type="match status" value="1"/>
</dbReference>
<comment type="caution">
    <text evidence="11">The sequence shown here is derived from an EMBL/GenBank/DDBJ whole genome shotgun (WGS) entry which is preliminary data.</text>
</comment>
<comment type="similarity">
    <text evidence="1 8">Belongs to the pseudouridine synthase RluA family.</text>
</comment>
<comment type="catalytic activity">
    <reaction evidence="8">
        <text>a uridine in RNA = a pseudouridine in RNA</text>
        <dbReference type="Rhea" id="RHEA:48348"/>
        <dbReference type="Rhea" id="RHEA-COMP:12068"/>
        <dbReference type="Rhea" id="RHEA-COMP:12069"/>
        <dbReference type="ChEBI" id="CHEBI:65314"/>
        <dbReference type="ChEBI" id="CHEBI:65315"/>
    </reaction>
</comment>
<comment type="function">
    <text evidence="5">Responsible for synthesis of pseudouridine from uracil at positions 1911, 1915 and 1917 in 23S ribosomal RNA.</text>
</comment>
<keyword evidence="12" id="KW-1185">Reference proteome</keyword>
<dbReference type="InterPro" id="IPR006225">
    <property type="entry name" value="PsdUridine_synth_RluC/D"/>
</dbReference>
<dbReference type="RefSeq" id="WP_066768764.1">
    <property type="nucleotide sequence ID" value="NZ_BMIP01000007.1"/>
</dbReference>
<feature type="compositionally biased region" description="Acidic residues" evidence="9">
    <location>
        <begin position="1"/>
        <end position="18"/>
    </location>
</feature>
<dbReference type="InterPro" id="IPR020103">
    <property type="entry name" value="PsdUridine_synth_cat_dom_sf"/>
</dbReference>
<dbReference type="AlphaFoldDB" id="A0A916Z6U6"/>
<dbReference type="SUPFAM" id="SSF55120">
    <property type="entry name" value="Pseudouridine synthase"/>
    <property type="match status" value="1"/>
</dbReference>
<reference evidence="11" key="2">
    <citation type="submission" date="2020-09" db="EMBL/GenBank/DDBJ databases">
        <authorList>
            <person name="Sun Q."/>
            <person name="Zhou Y."/>
        </authorList>
    </citation>
    <scope>NUCLEOTIDE SEQUENCE</scope>
    <source>
        <strain evidence="11">CGMCC 1.15360</strain>
    </source>
</reference>
<gene>
    <name evidence="11" type="ORF">GCM10010990_29450</name>
</gene>
<keyword evidence="2 7" id="KW-0694">RNA-binding</keyword>
<dbReference type="GO" id="GO:0000455">
    <property type="term" value="P:enzyme-directed rRNA pseudouridine synthesis"/>
    <property type="evidence" value="ECO:0007669"/>
    <property type="project" value="TreeGrafter"/>
</dbReference>
<evidence type="ECO:0000313" key="12">
    <source>
        <dbReference type="Proteomes" id="UP000612349"/>
    </source>
</evidence>
<dbReference type="InterPro" id="IPR006224">
    <property type="entry name" value="PsdUridine_synth_RluA-like_CS"/>
</dbReference>